<evidence type="ECO:0000313" key="10">
    <source>
        <dbReference type="Proteomes" id="UP001642540"/>
    </source>
</evidence>
<gene>
    <name evidence="9" type="ORF">ODALV1_LOCUS870</name>
</gene>
<dbReference type="InterPro" id="IPR015797">
    <property type="entry name" value="NUDIX_hydrolase-like_dom_sf"/>
</dbReference>
<dbReference type="SUPFAM" id="SSF55811">
    <property type="entry name" value="Nudix"/>
    <property type="match status" value="1"/>
</dbReference>
<evidence type="ECO:0000259" key="8">
    <source>
        <dbReference type="PROSITE" id="PS51462"/>
    </source>
</evidence>
<evidence type="ECO:0000256" key="4">
    <source>
        <dbReference type="ARBA" id="ARBA00022723"/>
    </source>
</evidence>
<evidence type="ECO:0000256" key="1">
    <source>
        <dbReference type="ARBA" id="ARBA00001936"/>
    </source>
</evidence>
<dbReference type="InterPro" id="IPR000086">
    <property type="entry name" value="NUDIX_hydrolase_dom"/>
</dbReference>
<evidence type="ECO:0000313" key="9">
    <source>
        <dbReference type="EMBL" id="CAL8069633.1"/>
    </source>
</evidence>
<dbReference type="PANTHER" id="PTHR12318:SF0">
    <property type="entry name" value="ACYL-COENZYME A DIPHOSPHATASE NUDT19"/>
    <property type="match status" value="1"/>
</dbReference>
<reference evidence="9 10" key="1">
    <citation type="submission" date="2024-08" db="EMBL/GenBank/DDBJ databases">
        <authorList>
            <person name="Cucini C."/>
            <person name="Frati F."/>
        </authorList>
    </citation>
    <scope>NUCLEOTIDE SEQUENCE [LARGE SCALE GENOMIC DNA]</scope>
</reference>
<dbReference type="PROSITE" id="PS51462">
    <property type="entry name" value="NUDIX"/>
    <property type="match status" value="1"/>
</dbReference>
<proteinExistence type="inferred from homology"/>
<name>A0ABP1PJY7_9HEXA</name>
<dbReference type="InterPro" id="IPR039121">
    <property type="entry name" value="NUDT19"/>
</dbReference>
<dbReference type="Gene3D" id="3.90.79.10">
    <property type="entry name" value="Nucleoside Triphosphate Pyrophosphohydrolase"/>
    <property type="match status" value="1"/>
</dbReference>
<evidence type="ECO:0000256" key="3">
    <source>
        <dbReference type="ARBA" id="ARBA00005582"/>
    </source>
</evidence>
<keyword evidence="5" id="KW-0378">Hydrolase</keyword>
<accession>A0ABP1PJY7</accession>
<dbReference type="CDD" id="cd18870">
    <property type="entry name" value="NUDIX_AcylCoAdiphos_Nudt19"/>
    <property type="match status" value="1"/>
</dbReference>
<evidence type="ECO:0000256" key="5">
    <source>
        <dbReference type="ARBA" id="ARBA00022801"/>
    </source>
</evidence>
<dbReference type="Proteomes" id="UP001642540">
    <property type="component" value="Unassembled WGS sequence"/>
</dbReference>
<comment type="caution">
    <text evidence="9">The sequence shown here is derived from an EMBL/GenBank/DDBJ whole genome shotgun (WGS) entry which is preliminary data.</text>
</comment>
<evidence type="ECO:0000256" key="2">
    <source>
        <dbReference type="ARBA" id="ARBA00001946"/>
    </source>
</evidence>
<sequence length="391" mass="44996">MAKVGCYLKLPFKMATRGLSTACVQYAPSSNIPGKPWREAASLILVSPTPLPGTENPSKKPHFLMTERSQGGGAFSKLVCFPGGNVDEADHDKEWLDKFALATGHYIENGVTFIKDEGKNPKIYVGAKHNIPKVLSLRITAIRETFEETGILLCKEFRRENFGRGLGKDSKLETGSDATVAPFQDQDELAYWQDRVRKDPNQFMKMCEDRVILPDVNALVEWNSWLTPNSWQTRYDTIFYMAFVPEAYQPVICEKEMKSAHWLTAEKMLQECEQRTFKMIAPQIYELTRMKSASLTSLRNLMRIRLKLGIEGWCPCYIQAQDGYLSVFPGDDLYPDDMDITKFEPIRKNNATLDELRDTTKNHHRIQYRNEFDFSILIKNYKERMGHIYLD</sequence>
<protein>
    <recommendedName>
        <fullName evidence="8">Nudix hydrolase domain-containing protein</fullName>
    </recommendedName>
</protein>
<comment type="similarity">
    <text evidence="3">Belongs to the Nudix hydrolase family.</text>
</comment>
<dbReference type="EMBL" id="CAXLJM020000004">
    <property type="protein sequence ID" value="CAL8069633.1"/>
    <property type="molecule type" value="Genomic_DNA"/>
</dbReference>
<keyword evidence="6" id="KW-0460">Magnesium</keyword>
<keyword evidence="10" id="KW-1185">Reference proteome</keyword>
<comment type="cofactor">
    <cofactor evidence="1">
        <name>Mn(2+)</name>
        <dbReference type="ChEBI" id="CHEBI:29035"/>
    </cofactor>
</comment>
<comment type="cofactor">
    <cofactor evidence="2">
        <name>Mg(2+)</name>
        <dbReference type="ChEBI" id="CHEBI:18420"/>
    </cofactor>
</comment>
<organism evidence="9 10">
    <name type="scientific">Orchesella dallaii</name>
    <dbReference type="NCBI Taxonomy" id="48710"/>
    <lineage>
        <taxon>Eukaryota</taxon>
        <taxon>Metazoa</taxon>
        <taxon>Ecdysozoa</taxon>
        <taxon>Arthropoda</taxon>
        <taxon>Hexapoda</taxon>
        <taxon>Collembola</taxon>
        <taxon>Entomobryomorpha</taxon>
        <taxon>Entomobryoidea</taxon>
        <taxon>Orchesellidae</taxon>
        <taxon>Orchesellinae</taxon>
        <taxon>Orchesella</taxon>
    </lineage>
</organism>
<evidence type="ECO:0000256" key="7">
    <source>
        <dbReference type="ARBA" id="ARBA00023211"/>
    </source>
</evidence>
<keyword evidence="4" id="KW-0479">Metal-binding</keyword>
<evidence type="ECO:0000256" key="6">
    <source>
        <dbReference type="ARBA" id="ARBA00022842"/>
    </source>
</evidence>
<dbReference type="PANTHER" id="PTHR12318">
    <property type="entry name" value="TESTOSTERONE-REGULATED PROTEIN RP2"/>
    <property type="match status" value="1"/>
</dbReference>
<feature type="domain" description="Nudix hydrolase" evidence="8">
    <location>
        <begin position="36"/>
        <end position="285"/>
    </location>
</feature>
<keyword evidence="7" id="KW-0464">Manganese</keyword>